<keyword evidence="1" id="KW-0687">Ribonucleoprotein</keyword>
<evidence type="ECO:0000313" key="1">
    <source>
        <dbReference type="EMBL" id="CAA6806534.1"/>
    </source>
</evidence>
<protein>
    <submittedName>
        <fullName evidence="1">30S ribosomal protein S30</fullName>
    </submittedName>
</protein>
<dbReference type="Gene3D" id="3.30.160.100">
    <property type="entry name" value="Ribosome hibernation promotion factor-like"/>
    <property type="match status" value="1"/>
</dbReference>
<organism evidence="1">
    <name type="scientific">uncultured Campylobacterales bacterium</name>
    <dbReference type="NCBI Taxonomy" id="352960"/>
    <lineage>
        <taxon>Bacteria</taxon>
        <taxon>Pseudomonadati</taxon>
        <taxon>Campylobacterota</taxon>
        <taxon>Epsilonproteobacteria</taxon>
        <taxon>Campylobacterales</taxon>
        <taxon>environmental samples</taxon>
    </lineage>
</organism>
<accession>A0A6S6SDV0</accession>
<proteinExistence type="predicted"/>
<sequence length="112" mass="12632">MNVSVTGKHVELTEPMKNSALGGMESLKKYNLDIISANAIITGIHGGKTFNVEFTVNVAHKDTVVIHEEHDDVYAAIDIVTQRTQKSLRRYHDKLVDHKAEKPSFEEENEEE</sequence>
<name>A0A6S6SDV0_9BACT</name>
<dbReference type="InterPro" id="IPR003489">
    <property type="entry name" value="RHF/RaiA"/>
</dbReference>
<gene>
    <name evidence="1" type="ORF">HELGO_WM13633</name>
</gene>
<dbReference type="InterPro" id="IPR036567">
    <property type="entry name" value="RHF-like"/>
</dbReference>
<dbReference type="AlphaFoldDB" id="A0A6S6SDV0"/>
<dbReference type="CDD" id="cd00552">
    <property type="entry name" value="RaiA"/>
    <property type="match status" value="1"/>
</dbReference>
<reference evidence="1" key="1">
    <citation type="submission" date="2020-01" db="EMBL/GenBank/DDBJ databases">
        <authorList>
            <person name="Meier V. D."/>
            <person name="Meier V D."/>
        </authorList>
    </citation>
    <scope>NUCLEOTIDE SEQUENCE</scope>
    <source>
        <strain evidence="1">HLG_WM_MAG_12</strain>
    </source>
</reference>
<dbReference type="EMBL" id="CACVAW010000023">
    <property type="protein sequence ID" value="CAA6806534.1"/>
    <property type="molecule type" value="Genomic_DNA"/>
</dbReference>
<dbReference type="GO" id="GO:0005840">
    <property type="term" value="C:ribosome"/>
    <property type="evidence" value="ECO:0007669"/>
    <property type="project" value="UniProtKB-KW"/>
</dbReference>
<dbReference type="Pfam" id="PF02482">
    <property type="entry name" value="Ribosomal_S30AE"/>
    <property type="match status" value="1"/>
</dbReference>
<dbReference type="NCBIfam" id="TIGR00741">
    <property type="entry name" value="yfiA"/>
    <property type="match status" value="1"/>
</dbReference>
<keyword evidence="1" id="KW-0689">Ribosomal protein</keyword>
<dbReference type="SUPFAM" id="SSF69754">
    <property type="entry name" value="Ribosome binding protein Y (YfiA homologue)"/>
    <property type="match status" value="1"/>
</dbReference>